<dbReference type="EMBL" id="KN823187">
    <property type="protein sequence ID" value="KIO20118.1"/>
    <property type="molecule type" value="Genomic_DNA"/>
</dbReference>
<accession>A0A0C3KF61</accession>
<evidence type="ECO:0000313" key="3">
    <source>
        <dbReference type="Proteomes" id="UP000054248"/>
    </source>
</evidence>
<feature type="region of interest" description="Disordered" evidence="1">
    <location>
        <begin position="53"/>
        <end position="77"/>
    </location>
</feature>
<reference evidence="3" key="2">
    <citation type="submission" date="2015-01" db="EMBL/GenBank/DDBJ databases">
        <title>Evolutionary Origins and Diversification of the Mycorrhizal Mutualists.</title>
        <authorList>
            <consortium name="DOE Joint Genome Institute"/>
            <consortium name="Mycorrhizal Genomics Consortium"/>
            <person name="Kohler A."/>
            <person name="Kuo A."/>
            <person name="Nagy L.G."/>
            <person name="Floudas D."/>
            <person name="Copeland A."/>
            <person name="Barry K.W."/>
            <person name="Cichocki N."/>
            <person name="Veneault-Fourrey C."/>
            <person name="LaButti K."/>
            <person name="Lindquist E.A."/>
            <person name="Lipzen A."/>
            <person name="Lundell T."/>
            <person name="Morin E."/>
            <person name="Murat C."/>
            <person name="Riley R."/>
            <person name="Ohm R."/>
            <person name="Sun H."/>
            <person name="Tunlid A."/>
            <person name="Henrissat B."/>
            <person name="Grigoriev I.V."/>
            <person name="Hibbett D.S."/>
            <person name="Martin F."/>
        </authorList>
    </citation>
    <scope>NUCLEOTIDE SEQUENCE [LARGE SCALE GENOMIC DNA]</scope>
    <source>
        <strain evidence="3">MUT 4182</strain>
    </source>
</reference>
<dbReference type="Proteomes" id="UP000054248">
    <property type="component" value="Unassembled WGS sequence"/>
</dbReference>
<evidence type="ECO:0000256" key="1">
    <source>
        <dbReference type="SAM" id="MobiDB-lite"/>
    </source>
</evidence>
<gene>
    <name evidence="2" type="ORF">M407DRAFT_30234</name>
</gene>
<dbReference type="OrthoDB" id="10560498at2759"/>
<feature type="compositionally biased region" description="Polar residues" evidence="1">
    <location>
        <begin position="187"/>
        <end position="210"/>
    </location>
</feature>
<feature type="region of interest" description="Disordered" evidence="1">
    <location>
        <begin position="184"/>
        <end position="210"/>
    </location>
</feature>
<feature type="compositionally biased region" description="Polar residues" evidence="1">
    <location>
        <begin position="53"/>
        <end position="64"/>
    </location>
</feature>
<evidence type="ECO:0000313" key="2">
    <source>
        <dbReference type="EMBL" id="KIO20118.1"/>
    </source>
</evidence>
<protein>
    <submittedName>
        <fullName evidence="2">Uncharacterized protein</fullName>
    </submittedName>
</protein>
<keyword evidence="3" id="KW-1185">Reference proteome</keyword>
<sequence length="289" mass="31818">MSHTLQLPQPQSSPSKSWYRPSPNFLHVISRRVSPQKIPTAAAKVFSRSSAPSFAHTASSSGFTNLEDSTDSDYEDEDLTTNPFAVIRSRLVTPEPSDVAFRSRTGYWYSTGSPDPFKQSQVHSPLTAPKYKCQYYCIEAQERQTSEGIKLSVRDVDSFGIFISRDDRDVISTGVNTRRSLSWRVAQRQTTSTRGDGSTSASPRQTSVEPFTANDAESLNTSSHPVNRQGKPLLLPAFGSPRLEDGFQVGHIRNRSSLEGARGVGAALTKGDQGSKGLWRKIGFSWKLG</sequence>
<proteinExistence type="predicted"/>
<dbReference type="HOGENOM" id="CLU_963752_0_0_1"/>
<name>A0A0C3KF61_9AGAM</name>
<feature type="compositionally biased region" description="Acidic residues" evidence="1">
    <location>
        <begin position="68"/>
        <end position="77"/>
    </location>
</feature>
<reference evidence="2 3" key="1">
    <citation type="submission" date="2014-04" db="EMBL/GenBank/DDBJ databases">
        <authorList>
            <consortium name="DOE Joint Genome Institute"/>
            <person name="Kuo A."/>
            <person name="Girlanda M."/>
            <person name="Perotto S."/>
            <person name="Kohler A."/>
            <person name="Nagy L.G."/>
            <person name="Floudas D."/>
            <person name="Copeland A."/>
            <person name="Barry K.W."/>
            <person name="Cichocki N."/>
            <person name="Veneault-Fourrey C."/>
            <person name="LaButti K."/>
            <person name="Lindquist E.A."/>
            <person name="Lipzen A."/>
            <person name="Lundell T."/>
            <person name="Morin E."/>
            <person name="Murat C."/>
            <person name="Sun H."/>
            <person name="Tunlid A."/>
            <person name="Henrissat B."/>
            <person name="Grigoriev I.V."/>
            <person name="Hibbett D.S."/>
            <person name="Martin F."/>
            <person name="Nordberg H.P."/>
            <person name="Cantor M.N."/>
            <person name="Hua S.X."/>
        </authorList>
    </citation>
    <scope>NUCLEOTIDE SEQUENCE [LARGE SCALE GENOMIC DNA]</scope>
    <source>
        <strain evidence="2 3">MUT 4182</strain>
    </source>
</reference>
<organism evidence="2 3">
    <name type="scientific">Tulasnella calospora MUT 4182</name>
    <dbReference type="NCBI Taxonomy" id="1051891"/>
    <lineage>
        <taxon>Eukaryota</taxon>
        <taxon>Fungi</taxon>
        <taxon>Dikarya</taxon>
        <taxon>Basidiomycota</taxon>
        <taxon>Agaricomycotina</taxon>
        <taxon>Agaricomycetes</taxon>
        <taxon>Cantharellales</taxon>
        <taxon>Tulasnellaceae</taxon>
        <taxon>Tulasnella</taxon>
    </lineage>
</organism>
<feature type="compositionally biased region" description="Low complexity" evidence="1">
    <location>
        <begin position="1"/>
        <end position="15"/>
    </location>
</feature>
<feature type="region of interest" description="Disordered" evidence="1">
    <location>
        <begin position="1"/>
        <end position="21"/>
    </location>
</feature>
<dbReference type="AlphaFoldDB" id="A0A0C3KF61"/>